<evidence type="ECO:0000256" key="8">
    <source>
        <dbReference type="ARBA" id="ARBA00023125"/>
    </source>
</evidence>
<dbReference type="Proteomes" id="UP000437862">
    <property type="component" value="Chromosome"/>
</dbReference>
<evidence type="ECO:0000256" key="11">
    <source>
        <dbReference type="SAM" id="MobiDB-lite"/>
    </source>
</evidence>
<evidence type="ECO:0000256" key="10">
    <source>
        <dbReference type="ARBA" id="ARBA00038058"/>
    </source>
</evidence>
<feature type="compositionally biased region" description="Basic residues" evidence="11">
    <location>
        <begin position="58"/>
        <end position="71"/>
    </location>
</feature>
<name>A0ABX6FZT6_9BURK</name>
<keyword evidence="7" id="KW-0411">Iron-sulfur</keyword>
<keyword evidence="4 13" id="KW-0347">Helicase</keyword>
<dbReference type="PANTHER" id="PTHR11472:SF34">
    <property type="entry name" value="REGULATOR OF TELOMERE ELONGATION HELICASE 1"/>
    <property type="match status" value="1"/>
</dbReference>
<keyword evidence="9" id="KW-0413">Isomerase</keyword>
<dbReference type="InterPro" id="IPR045028">
    <property type="entry name" value="DinG/Rad3-like"/>
</dbReference>
<dbReference type="PANTHER" id="PTHR11472">
    <property type="entry name" value="DNA REPAIR DEAD HELICASE RAD3/XP-D SUBFAMILY MEMBER"/>
    <property type="match status" value="1"/>
</dbReference>
<dbReference type="Gene3D" id="1.10.30.20">
    <property type="entry name" value="Bacterial XPD DNA helicase, FeS cluster domain"/>
    <property type="match status" value="1"/>
</dbReference>
<dbReference type="Gene3D" id="1.10.275.40">
    <property type="match status" value="1"/>
</dbReference>
<feature type="region of interest" description="Disordered" evidence="11">
    <location>
        <begin position="115"/>
        <end position="135"/>
    </location>
</feature>
<dbReference type="SUPFAM" id="SSF52540">
    <property type="entry name" value="P-loop containing nucleoside triphosphate hydrolases"/>
    <property type="match status" value="1"/>
</dbReference>
<dbReference type="EMBL" id="CP046904">
    <property type="protein sequence ID" value="QGZ42286.1"/>
    <property type="molecule type" value="Genomic_DNA"/>
</dbReference>
<keyword evidence="2" id="KW-0547">Nucleotide-binding</keyword>
<keyword evidence="3" id="KW-0378">Hydrolase</keyword>
<keyword evidence="14" id="KW-1185">Reference proteome</keyword>
<dbReference type="InterPro" id="IPR042493">
    <property type="entry name" value="XPD_DNA_FeS"/>
</dbReference>
<dbReference type="Gene3D" id="3.40.50.300">
    <property type="entry name" value="P-loop containing nucleotide triphosphate hydrolases"/>
    <property type="match status" value="2"/>
</dbReference>
<keyword evidence="1" id="KW-0479">Metal-binding</keyword>
<evidence type="ECO:0000256" key="6">
    <source>
        <dbReference type="ARBA" id="ARBA00023004"/>
    </source>
</evidence>
<sequence length="951" mass="104432">MPRRRARVLRRERADQFVVRAVVLGCGVRGDPRCVLPSVPSRPGRPAQRRLPPPPRGSLRRVPRAAGRRQLCRHDPAQPGGEIRHLVAVRLLERAGRGLAGTGTALHTAGAPEARIPAHPAGREGEPRRLPRPDPVLAGRAALRDDRGEGPGRPAPGQPAALDRLLRAARHARHRVLPAVDATVTSVAVTSVAVSPTYTVAVRTLCEFTAKTGDLDLRFTPSPTAQEGIAGHAVVAARRSADDSGYESEIALSGTYGPLHVRGRADGYDPARNQLEEIKTFRGDLERMPANHRALHWAQLKVYGHLLCAARGLERVRLALVYFDIGSQKETVLTEDHDADGLRALFEGQCASFVAWAEQELAHRAARDAQLRALAFPHAAFRPGQRELAEAMYKASARSCALLAQAPTGIGKSVGSLFPLLKAAAAHGLDKIFFLAAKTSGRRMALDAVATIQASAPLLPLRALELAARNTACEHPDKACHGESCPLAQGFYDRLPAARAAALEQPMLDRAAVREVALAHNVCPYYLQSELVKWADVVVGDYNYYFDVTAMLYALTVMNEWRVSVLADEAHNMVSRARKMYSAELEHAGLRVLRKTAPEALKKALDRVHRQWSALEKEQDGEYAAYAELPDKLVGALQTAATEIGDYMAENPAWFDADVLDFYFAVLHFTRLAESFGEHSIFDVTLSGSGTRANSVLCLRNIVPAPFLKARFDAARSVALFSATLSPWNYYSDTLGMPADTAWVDVASPFQAAQLSVRIAGHISTRYQHRDRSLAPIAALMAEQYERTPGNYLAFFSSFDYLEKAADLFEERHPHVPVWRQPRRMDETERDAFLARFTEDGRGIGFAVLGGAFGEGIDLPGARLIGAFIATLGLPQINPVNEKIRERMQAIFGAGYDYTYLYPGLQKVVQAAGRVIRTTTDEGTVHLIDDRFARPDIRALLPAWWHVPHDR</sequence>
<dbReference type="InterPro" id="IPR010614">
    <property type="entry name" value="RAD3-like_helicase_DEAD"/>
</dbReference>
<dbReference type="InterPro" id="IPR014013">
    <property type="entry name" value="Helic_SF1/SF2_ATP-bd_DinG/Rad3"/>
</dbReference>
<feature type="compositionally biased region" description="Basic and acidic residues" evidence="11">
    <location>
        <begin position="121"/>
        <end position="132"/>
    </location>
</feature>
<dbReference type="InterPro" id="IPR011604">
    <property type="entry name" value="PDDEXK-like_dom_sf"/>
</dbReference>
<dbReference type="PROSITE" id="PS51193">
    <property type="entry name" value="HELICASE_ATP_BIND_2"/>
    <property type="match status" value="1"/>
</dbReference>
<evidence type="ECO:0000256" key="9">
    <source>
        <dbReference type="ARBA" id="ARBA00023235"/>
    </source>
</evidence>
<feature type="domain" description="Helicase ATP-binding" evidence="12">
    <location>
        <begin position="371"/>
        <end position="627"/>
    </location>
</feature>
<evidence type="ECO:0000256" key="5">
    <source>
        <dbReference type="ARBA" id="ARBA00022840"/>
    </source>
</evidence>
<evidence type="ECO:0000256" key="2">
    <source>
        <dbReference type="ARBA" id="ARBA00022741"/>
    </source>
</evidence>
<evidence type="ECO:0000256" key="3">
    <source>
        <dbReference type="ARBA" id="ARBA00022801"/>
    </source>
</evidence>
<evidence type="ECO:0000313" key="14">
    <source>
        <dbReference type="Proteomes" id="UP000437862"/>
    </source>
</evidence>
<keyword evidence="6" id="KW-0408">Iron</keyword>
<evidence type="ECO:0000256" key="4">
    <source>
        <dbReference type="ARBA" id="ARBA00022806"/>
    </source>
</evidence>
<evidence type="ECO:0000256" key="7">
    <source>
        <dbReference type="ARBA" id="ARBA00023014"/>
    </source>
</evidence>
<gene>
    <name evidence="13" type="ORF">GO485_26755</name>
</gene>
<dbReference type="Gene3D" id="3.90.320.10">
    <property type="match status" value="1"/>
</dbReference>
<accession>A0ABX6FZT6</accession>
<dbReference type="SMART" id="SM00491">
    <property type="entry name" value="HELICc2"/>
    <property type="match status" value="1"/>
</dbReference>
<organism evidence="13 14">
    <name type="scientific">Pseudoduganella flava</name>
    <dbReference type="NCBI Taxonomy" id="871742"/>
    <lineage>
        <taxon>Bacteria</taxon>
        <taxon>Pseudomonadati</taxon>
        <taxon>Pseudomonadota</taxon>
        <taxon>Betaproteobacteria</taxon>
        <taxon>Burkholderiales</taxon>
        <taxon>Oxalobacteraceae</taxon>
        <taxon>Telluria group</taxon>
        <taxon>Pseudoduganella</taxon>
    </lineage>
</organism>
<proteinExistence type="inferred from homology"/>
<dbReference type="InterPro" id="IPR006555">
    <property type="entry name" value="ATP-dep_Helicase_C"/>
</dbReference>
<protein>
    <submittedName>
        <fullName evidence="13">ATP-dependent DNA helicase</fullName>
    </submittedName>
</protein>
<keyword evidence="8" id="KW-0238">DNA-binding</keyword>
<feature type="region of interest" description="Disordered" evidence="11">
    <location>
        <begin position="37"/>
        <end position="79"/>
    </location>
</feature>
<dbReference type="Pfam" id="PF06733">
    <property type="entry name" value="DEAD_2"/>
    <property type="match status" value="1"/>
</dbReference>
<reference evidence="13 14" key="1">
    <citation type="submission" date="2019-12" db="EMBL/GenBank/DDBJ databases">
        <title>Draft Genome Sequences of Six Type Strains of the Genus Massilia.</title>
        <authorList>
            <person name="Miess H."/>
            <person name="Frediansyah A."/>
            <person name="Goeker M."/>
            <person name="Gross H."/>
        </authorList>
    </citation>
    <scope>NUCLEOTIDE SEQUENCE [LARGE SCALE GENOMIC DNA]</scope>
    <source>
        <strain evidence="13 14">DSM 26639</strain>
    </source>
</reference>
<evidence type="ECO:0000313" key="13">
    <source>
        <dbReference type="EMBL" id="QGZ42286.1"/>
    </source>
</evidence>
<evidence type="ECO:0000256" key="1">
    <source>
        <dbReference type="ARBA" id="ARBA00022723"/>
    </source>
</evidence>
<comment type="similarity">
    <text evidence="10">Belongs to the helicase family. DinG subfamily.</text>
</comment>
<keyword evidence="5" id="KW-0067">ATP-binding</keyword>
<evidence type="ECO:0000259" key="12">
    <source>
        <dbReference type="PROSITE" id="PS51193"/>
    </source>
</evidence>
<dbReference type="GO" id="GO:0004386">
    <property type="term" value="F:helicase activity"/>
    <property type="evidence" value="ECO:0007669"/>
    <property type="project" value="UniProtKB-KW"/>
</dbReference>
<dbReference type="Pfam" id="PF13307">
    <property type="entry name" value="Helicase_C_2"/>
    <property type="match status" value="1"/>
</dbReference>
<dbReference type="InterPro" id="IPR027417">
    <property type="entry name" value="P-loop_NTPase"/>
</dbReference>